<protein>
    <submittedName>
        <fullName evidence="1">Uncharacterized protein</fullName>
    </submittedName>
</protein>
<feature type="non-terminal residue" evidence="1">
    <location>
        <position position="1"/>
    </location>
</feature>
<dbReference type="Proteomes" id="UP000290560">
    <property type="component" value="Unassembled WGS sequence"/>
</dbReference>
<gene>
    <name evidence="1" type="ORF">BHM03_00054606</name>
</gene>
<organism evidence="1">
    <name type="scientific">Ensete ventricosum</name>
    <name type="common">Abyssinian banana</name>
    <name type="synonym">Musa ensete</name>
    <dbReference type="NCBI Taxonomy" id="4639"/>
    <lineage>
        <taxon>Eukaryota</taxon>
        <taxon>Viridiplantae</taxon>
        <taxon>Streptophyta</taxon>
        <taxon>Embryophyta</taxon>
        <taxon>Tracheophyta</taxon>
        <taxon>Spermatophyta</taxon>
        <taxon>Magnoliopsida</taxon>
        <taxon>Liliopsida</taxon>
        <taxon>Zingiberales</taxon>
        <taxon>Musaceae</taxon>
        <taxon>Ensete</taxon>
    </lineage>
</organism>
<name>A0A445MM56_ENSVE</name>
<reference evidence="1" key="1">
    <citation type="journal article" date="2018" name="Data Brief">
        <title>Genome sequence data from 17 accessions of Ensete ventricosum, a staple food crop for millions in Ethiopia.</title>
        <authorList>
            <person name="Yemataw Z."/>
            <person name="Muzemil S."/>
            <person name="Ambachew D."/>
            <person name="Tripathi L."/>
            <person name="Tesfaye K."/>
            <person name="Chala A."/>
            <person name="Farbos A."/>
            <person name="O'Neill P."/>
            <person name="Moore K."/>
            <person name="Grant M."/>
            <person name="Studholme D.J."/>
        </authorList>
    </citation>
    <scope>NUCLEOTIDE SEQUENCE [LARGE SCALE GENOMIC DNA]</scope>
    <source>
        <tissue evidence="1">Leaf</tissue>
    </source>
</reference>
<dbReference type="EMBL" id="KV876696">
    <property type="protein sequence ID" value="RZR75318.1"/>
    <property type="molecule type" value="Genomic_DNA"/>
</dbReference>
<evidence type="ECO:0000313" key="1">
    <source>
        <dbReference type="EMBL" id="RZR75318.1"/>
    </source>
</evidence>
<accession>A0A445MM56</accession>
<sequence length="153" mass="17627">TDAILPSEVVYHTLWVESYEVRASNKQLWKHLDLLEERRVEAHLRTLVYKKAITKLYNCKVHPRQIITGDLVLRKVEVSLHGPDLLQQVILHHSVPGPNVFQLTLYVPEKDMGVIELLVHRLLLLSSLLKLPLMPLHLGQEVGNSPFVYGDRF</sequence>
<dbReference type="AlphaFoldDB" id="A0A445MM56"/>
<proteinExistence type="predicted"/>